<evidence type="ECO:0000313" key="3">
    <source>
        <dbReference type="Proteomes" id="UP000886595"/>
    </source>
</evidence>
<sequence>MKLTSLRCFAVKKDAQRIQSGQGGLSSGGCRASVLTPTPFIDTPPDRNEFVTVRDELDPRVGRFVRAYPGSLVGERWYLIDRSEGCPDSEKARSEGAKMVRSCQSSRRRGL</sequence>
<organism evidence="2 3">
    <name type="scientific">Brassica carinata</name>
    <name type="common">Ethiopian mustard</name>
    <name type="synonym">Abyssinian cabbage</name>
    <dbReference type="NCBI Taxonomy" id="52824"/>
    <lineage>
        <taxon>Eukaryota</taxon>
        <taxon>Viridiplantae</taxon>
        <taxon>Streptophyta</taxon>
        <taxon>Embryophyta</taxon>
        <taxon>Tracheophyta</taxon>
        <taxon>Spermatophyta</taxon>
        <taxon>Magnoliopsida</taxon>
        <taxon>eudicotyledons</taxon>
        <taxon>Gunneridae</taxon>
        <taxon>Pentapetalae</taxon>
        <taxon>rosids</taxon>
        <taxon>malvids</taxon>
        <taxon>Brassicales</taxon>
        <taxon>Brassicaceae</taxon>
        <taxon>Brassiceae</taxon>
        <taxon>Brassica</taxon>
    </lineage>
</organism>
<dbReference type="PROSITE" id="PS51257">
    <property type="entry name" value="PROKAR_LIPOPROTEIN"/>
    <property type="match status" value="1"/>
</dbReference>
<dbReference type="EMBL" id="JAAMPC010000005">
    <property type="protein sequence ID" value="KAG2312643.1"/>
    <property type="molecule type" value="Genomic_DNA"/>
</dbReference>
<feature type="region of interest" description="Disordered" evidence="1">
    <location>
        <begin position="85"/>
        <end position="111"/>
    </location>
</feature>
<dbReference type="AlphaFoldDB" id="A0A8X7VK65"/>
<keyword evidence="3" id="KW-1185">Reference proteome</keyword>
<proteinExistence type="predicted"/>
<protein>
    <submittedName>
        <fullName evidence="2">Uncharacterized protein</fullName>
    </submittedName>
</protein>
<accession>A0A8X7VK65</accession>
<evidence type="ECO:0000313" key="2">
    <source>
        <dbReference type="EMBL" id="KAG2312643.1"/>
    </source>
</evidence>
<reference evidence="2 3" key="1">
    <citation type="submission" date="2020-02" db="EMBL/GenBank/DDBJ databases">
        <authorList>
            <person name="Ma Q."/>
            <person name="Huang Y."/>
            <person name="Song X."/>
            <person name="Pei D."/>
        </authorList>
    </citation>
    <scope>NUCLEOTIDE SEQUENCE [LARGE SCALE GENOMIC DNA]</scope>
    <source>
        <strain evidence="2">Sxm20200214</strain>
        <tissue evidence="2">Leaf</tissue>
    </source>
</reference>
<comment type="caution">
    <text evidence="2">The sequence shown here is derived from an EMBL/GenBank/DDBJ whole genome shotgun (WGS) entry which is preliminary data.</text>
</comment>
<dbReference type="OrthoDB" id="10544775at2759"/>
<gene>
    <name evidence="2" type="ORF">Bca52824_024200</name>
</gene>
<evidence type="ECO:0000256" key="1">
    <source>
        <dbReference type="SAM" id="MobiDB-lite"/>
    </source>
</evidence>
<name>A0A8X7VK65_BRACI</name>
<feature type="compositionally biased region" description="Basic and acidic residues" evidence="1">
    <location>
        <begin position="85"/>
        <end position="98"/>
    </location>
</feature>
<dbReference type="Proteomes" id="UP000886595">
    <property type="component" value="Unassembled WGS sequence"/>
</dbReference>